<evidence type="ECO:0000313" key="3">
    <source>
        <dbReference type="Proteomes" id="UP000250235"/>
    </source>
</evidence>
<dbReference type="EMBL" id="KV002024">
    <property type="protein sequence ID" value="KZV38212.1"/>
    <property type="molecule type" value="Genomic_DNA"/>
</dbReference>
<reference evidence="2 3" key="1">
    <citation type="journal article" date="2015" name="Proc. Natl. Acad. Sci. U.S.A.">
        <title>The resurrection genome of Boea hygrometrica: A blueprint for survival of dehydration.</title>
        <authorList>
            <person name="Xiao L."/>
            <person name="Yang G."/>
            <person name="Zhang L."/>
            <person name="Yang X."/>
            <person name="Zhao S."/>
            <person name="Ji Z."/>
            <person name="Zhou Q."/>
            <person name="Hu M."/>
            <person name="Wang Y."/>
            <person name="Chen M."/>
            <person name="Xu Y."/>
            <person name="Jin H."/>
            <person name="Xiao X."/>
            <person name="Hu G."/>
            <person name="Bao F."/>
            <person name="Hu Y."/>
            <person name="Wan P."/>
            <person name="Li L."/>
            <person name="Deng X."/>
            <person name="Kuang T."/>
            <person name="Xiang C."/>
            <person name="Zhu J.K."/>
            <person name="Oliver M.J."/>
            <person name="He Y."/>
        </authorList>
    </citation>
    <scope>NUCLEOTIDE SEQUENCE [LARGE SCALE GENOMIC DNA]</scope>
    <source>
        <strain evidence="3">cv. XS01</strain>
    </source>
</reference>
<protein>
    <submittedName>
        <fullName evidence="2">Uncharacterized protein</fullName>
    </submittedName>
</protein>
<feature type="region of interest" description="Disordered" evidence="1">
    <location>
        <begin position="21"/>
        <end position="46"/>
    </location>
</feature>
<accession>A0A2Z7BU86</accession>
<dbReference type="AlphaFoldDB" id="A0A2Z7BU86"/>
<dbReference type="Proteomes" id="UP000250235">
    <property type="component" value="Unassembled WGS sequence"/>
</dbReference>
<evidence type="ECO:0000313" key="2">
    <source>
        <dbReference type="EMBL" id="KZV38212.1"/>
    </source>
</evidence>
<name>A0A2Z7BU86_9LAMI</name>
<keyword evidence="3" id="KW-1185">Reference proteome</keyword>
<organism evidence="2 3">
    <name type="scientific">Dorcoceras hygrometricum</name>
    <dbReference type="NCBI Taxonomy" id="472368"/>
    <lineage>
        <taxon>Eukaryota</taxon>
        <taxon>Viridiplantae</taxon>
        <taxon>Streptophyta</taxon>
        <taxon>Embryophyta</taxon>
        <taxon>Tracheophyta</taxon>
        <taxon>Spermatophyta</taxon>
        <taxon>Magnoliopsida</taxon>
        <taxon>eudicotyledons</taxon>
        <taxon>Gunneridae</taxon>
        <taxon>Pentapetalae</taxon>
        <taxon>asterids</taxon>
        <taxon>lamiids</taxon>
        <taxon>Lamiales</taxon>
        <taxon>Gesneriaceae</taxon>
        <taxon>Didymocarpoideae</taxon>
        <taxon>Trichosporeae</taxon>
        <taxon>Loxocarpinae</taxon>
        <taxon>Dorcoceras</taxon>
    </lineage>
</organism>
<proteinExistence type="predicted"/>
<gene>
    <name evidence="2" type="ORF">F511_25726</name>
</gene>
<sequence>MKRRRAEDSADGLVLMTSSVTSSYSADGLREQSQESAGSLLPDARGSDVVEEISSRKLQRNQQMLFGFWKLSNGKKFYIGFIYKGSAIEEVFCCVFVRPVERRRWCNYILWQNSLNIQCTNRGKNEEIDEAIYRH</sequence>
<evidence type="ECO:0000256" key="1">
    <source>
        <dbReference type="SAM" id="MobiDB-lite"/>
    </source>
</evidence>